<keyword evidence="5 9" id="KW-0653">Protein transport</keyword>
<dbReference type="EMBL" id="CAKOGP040001869">
    <property type="protein sequence ID" value="CAJ1954443.1"/>
    <property type="molecule type" value="Genomic_DNA"/>
</dbReference>
<gene>
    <name evidence="10" type="ORF">CYCCA115_LOCUS15035</name>
</gene>
<evidence type="ECO:0000256" key="7">
    <source>
        <dbReference type="ARBA" id="ARBA00023132"/>
    </source>
</evidence>
<keyword evidence="7 9" id="KW-0906">Nuclear pore complex</keyword>
<evidence type="ECO:0000256" key="1">
    <source>
        <dbReference type="ARBA" id="ARBA00004567"/>
    </source>
</evidence>
<dbReference type="Proteomes" id="UP001295423">
    <property type="component" value="Unassembled WGS sequence"/>
</dbReference>
<evidence type="ECO:0000256" key="9">
    <source>
        <dbReference type="RuleBase" id="RU365073"/>
    </source>
</evidence>
<keyword evidence="8 9" id="KW-0539">Nucleus</keyword>
<dbReference type="Pfam" id="PF07575">
    <property type="entry name" value="Nucleopor_Nup85"/>
    <property type="match status" value="2"/>
</dbReference>
<keyword evidence="6 9" id="KW-0811">Translocation</keyword>
<dbReference type="GO" id="GO:0017056">
    <property type="term" value="F:structural constituent of nuclear pore"/>
    <property type="evidence" value="ECO:0007669"/>
    <property type="project" value="TreeGrafter"/>
</dbReference>
<comment type="caution">
    <text evidence="10">The sequence shown here is derived from an EMBL/GenBank/DDBJ whole genome shotgun (WGS) entry which is preliminary data.</text>
</comment>
<evidence type="ECO:0000256" key="5">
    <source>
        <dbReference type="ARBA" id="ARBA00022927"/>
    </source>
</evidence>
<comment type="function">
    <text evidence="9">Functions as a component of the nuclear pore complex (NPC).</text>
</comment>
<evidence type="ECO:0000256" key="2">
    <source>
        <dbReference type="ARBA" id="ARBA00005573"/>
    </source>
</evidence>
<name>A0AAD2PV99_9STRA</name>
<evidence type="ECO:0000256" key="4">
    <source>
        <dbReference type="ARBA" id="ARBA00022816"/>
    </source>
</evidence>
<keyword evidence="3 9" id="KW-0813">Transport</keyword>
<dbReference type="AlphaFoldDB" id="A0AAD2PV99"/>
<evidence type="ECO:0000256" key="8">
    <source>
        <dbReference type="ARBA" id="ARBA00023242"/>
    </source>
</evidence>
<keyword evidence="9" id="KW-0472">Membrane</keyword>
<evidence type="ECO:0000256" key="6">
    <source>
        <dbReference type="ARBA" id="ARBA00023010"/>
    </source>
</evidence>
<dbReference type="PANTHER" id="PTHR13373">
    <property type="entry name" value="FROUNT PROTEIN-RELATED"/>
    <property type="match status" value="1"/>
</dbReference>
<keyword evidence="11" id="KW-1185">Reference proteome</keyword>
<keyword evidence="4 9" id="KW-0509">mRNA transport</keyword>
<evidence type="ECO:0000313" key="11">
    <source>
        <dbReference type="Proteomes" id="UP001295423"/>
    </source>
</evidence>
<comment type="subunit">
    <text evidence="9">Component of the nuclear pore complex (NPC).</text>
</comment>
<sequence length="880" mass="97460">MSIPAKKGNAVVWNPHNPASLLVPTVRGESDGAFATNTFLSHDGVGCNDHERTAVMDLLDAQDAYLQSPTGPQALLSLSKSYRRALSNCLQGWEDELLSSEQQDDAADAQDGSISSNLENLELLKVAYAVTHLSETFLLLPANDQVMDFYESTTNLPGAVTAETVRYLRLHHMTEASDFLDEETLDNLFQSIQPDQWEGTGAVYWQLLEKYVVRGNLEDAWGLLTRHSLCRRCTEAIAAAASNSSSNVLAGLDEYTAASLQEDREGLEALRAILLSAPLPGGRTDQFDAVLADDDDYRKHGGDDGQEFDEDDPNNCYIEGIPLSAYRLWETSSKRRGKGDMPSAYNDQYSKQVYRSWQQSIRSLPALDKLCRRMPSLRKILDILNGDFSKVQFDSWAEQFCAELLYKAPDLRLVDMNIRAMRVIEQHNKNDSQMMSDESGGGMSEFEEVVLSVMKGNAGRVIEVMHQLGGGSGAALPAVMTSLLCNLLHDAEILPEVSTSYSLKTELLLNAAFAIHSSLATEGHSDVATRLTARFLVPHIKVRGDIRIAATLVETLEHHYPKSDAEANALLALCRSLVERKNVRVLDGCVSICLARYRYYLKDQRPGGAFHWLLVGMEFESLILSTRNDSSKMMIDSSENAIDTNWQRAQETGVCHRLLVNYCLETTRGLLKEMLGEGEEGFAILHGRAKEMIATAVEETDFSTFIRSARALENMLLIANAIAEDKGDRIVADNIVALLEERADEEENGVVSSLARFSMHWDILKLAKGVLRRDADLQSGVGNQKGFKSSFDVNGMKVLLERFTVISAAKDMEKAPLVPEETKGMRLALGEGLMRALVVENATKRIHMEASKTSISGIYSSDLGKHSREKQELVVARMLD</sequence>
<dbReference type="GO" id="GO:0006406">
    <property type="term" value="P:mRNA export from nucleus"/>
    <property type="evidence" value="ECO:0007669"/>
    <property type="project" value="TreeGrafter"/>
</dbReference>
<dbReference type="GO" id="GO:0045893">
    <property type="term" value="P:positive regulation of DNA-templated transcription"/>
    <property type="evidence" value="ECO:0007669"/>
    <property type="project" value="TreeGrafter"/>
</dbReference>
<evidence type="ECO:0000256" key="3">
    <source>
        <dbReference type="ARBA" id="ARBA00022448"/>
    </source>
</evidence>
<dbReference type="GO" id="GO:0031080">
    <property type="term" value="C:nuclear pore outer ring"/>
    <property type="evidence" value="ECO:0007669"/>
    <property type="project" value="TreeGrafter"/>
</dbReference>
<accession>A0AAD2PV99</accession>
<evidence type="ECO:0000313" key="10">
    <source>
        <dbReference type="EMBL" id="CAJ1954443.1"/>
    </source>
</evidence>
<dbReference type="InterPro" id="IPR011502">
    <property type="entry name" value="Nucleoporin_Nup85"/>
</dbReference>
<dbReference type="GO" id="GO:0006606">
    <property type="term" value="P:protein import into nucleus"/>
    <property type="evidence" value="ECO:0007669"/>
    <property type="project" value="TreeGrafter"/>
</dbReference>
<organism evidence="10 11">
    <name type="scientific">Cylindrotheca closterium</name>
    <dbReference type="NCBI Taxonomy" id="2856"/>
    <lineage>
        <taxon>Eukaryota</taxon>
        <taxon>Sar</taxon>
        <taxon>Stramenopiles</taxon>
        <taxon>Ochrophyta</taxon>
        <taxon>Bacillariophyta</taxon>
        <taxon>Bacillariophyceae</taxon>
        <taxon>Bacillariophycidae</taxon>
        <taxon>Bacillariales</taxon>
        <taxon>Bacillariaceae</taxon>
        <taxon>Cylindrotheca</taxon>
    </lineage>
</organism>
<reference evidence="10" key="1">
    <citation type="submission" date="2023-08" db="EMBL/GenBank/DDBJ databases">
        <authorList>
            <person name="Audoor S."/>
            <person name="Bilcke G."/>
        </authorList>
    </citation>
    <scope>NUCLEOTIDE SEQUENCE</scope>
</reference>
<comment type="subcellular location">
    <subcellularLocation>
        <location evidence="1 9">Nucleus</location>
        <location evidence="1 9">Nuclear pore complex</location>
    </subcellularLocation>
</comment>
<proteinExistence type="inferred from homology"/>
<dbReference type="PANTHER" id="PTHR13373:SF21">
    <property type="entry name" value="NUCLEAR PORE COMPLEX PROTEIN NUP85"/>
    <property type="match status" value="1"/>
</dbReference>
<protein>
    <recommendedName>
        <fullName evidence="9">Nuclear pore complex protein Nup85</fullName>
    </recommendedName>
</protein>
<comment type="similarity">
    <text evidence="2 9">Belongs to the nucleoporin Nup85 family.</text>
</comment>
<dbReference type="GO" id="GO:0031965">
    <property type="term" value="C:nuclear membrane"/>
    <property type="evidence" value="ECO:0007669"/>
    <property type="project" value="UniProtKB-UniRule"/>
</dbReference>